<dbReference type="InterPro" id="IPR002052">
    <property type="entry name" value="DNA_methylase_N6_adenine_CS"/>
</dbReference>
<accession>A0A6F9DLV4</accession>
<keyword evidence="4 18" id="KW-0808">Transferase</keyword>
<reference evidence="18" key="1">
    <citation type="submission" date="2020-04" db="EMBL/GenBank/DDBJ databases">
        <authorList>
            <person name="Neveu A P."/>
        </authorList>
    </citation>
    <scope>NUCLEOTIDE SEQUENCE</scope>
    <source>
        <tissue evidence="18">Whole embryo</tissue>
    </source>
</reference>
<evidence type="ECO:0000256" key="15">
    <source>
        <dbReference type="ARBA" id="ARBA00093624"/>
    </source>
</evidence>
<evidence type="ECO:0000256" key="8">
    <source>
        <dbReference type="ARBA" id="ARBA00050903"/>
    </source>
</evidence>
<feature type="domain" description="Methyltransferase small" evidence="17">
    <location>
        <begin position="26"/>
        <end position="124"/>
    </location>
</feature>
<evidence type="ECO:0000256" key="4">
    <source>
        <dbReference type="ARBA" id="ARBA00022679"/>
    </source>
</evidence>
<dbReference type="GO" id="GO:0005634">
    <property type="term" value="C:nucleus"/>
    <property type="evidence" value="ECO:0007669"/>
    <property type="project" value="UniProtKB-SubCell"/>
</dbReference>
<comment type="similarity">
    <text evidence="2">Belongs to the eukaryotic/archaeal PrmC-related family.</text>
</comment>
<keyword evidence="6" id="KW-0539">Nucleus</keyword>
<dbReference type="InterPro" id="IPR004557">
    <property type="entry name" value="PrmC-related"/>
</dbReference>
<evidence type="ECO:0000256" key="9">
    <source>
        <dbReference type="ARBA" id="ARBA00053180"/>
    </source>
</evidence>
<dbReference type="SUPFAM" id="SSF53335">
    <property type="entry name" value="S-adenosyl-L-methionine-dependent methyltransferases"/>
    <property type="match status" value="1"/>
</dbReference>
<evidence type="ECO:0000256" key="12">
    <source>
        <dbReference type="ARBA" id="ARBA00076540"/>
    </source>
</evidence>
<dbReference type="CDD" id="cd02440">
    <property type="entry name" value="AdoMet_MTases"/>
    <property type="match status" value="1"/>
</dbReference>
<dbReference type="Pfam" id="PF05175">
    <property type="entry name" value="MTS"/>
    <property type="match status" value="1"/>
</dbReference>
<evidence type="ECO:0000313" key="18">
    <source>
        <dbReference type="EMBL" id="CAB3264171.1"/>
    </source>
</evidence>
<name>A0A6F9DLV4_9ASCI</name>
<dbReference type="PANTHER" id="PTHR45875:SF1">
    <property type="entry name" value="METHYLTRANSFERASE N6AMT1"/>
    <property type="match status" value="1"/>
</dbReference>
<evidence type="ECO:0000256" key="7">
    <source>
        <dbReference type="ARBA" id="ARBA00048619"/>
    </source>
</evidence>
<comment type="catalytic activity">
    <reaction evidence="8">
        <text>methylarsonous acid + S-adenosyl-L-methionine = dimethylarsinate + S-adenosyl-L-homocysteine + 2 H(+)</text>
        <dbReference type="Rhea" id="RHEA:11684"/>
        <dbReference type="ChEBI" id="CHEBI:15378"/>
        <dbReference type="ChEBI" id="CHEBI:16223"/>
        <dbReference type="ChEBI" id="CHEBI:17826"/>
        <dbReference type="ChEBI" id="CHEBI:57856"/>
        <dbReference type="ChEBI" id="CHEBI:59789"/>
    </reaction>
</comment>
<organism evidence="18">
    <name type="scientific">Phallusia mammillata</name>
    <dbReference type="NCBI Taxonomy" id="59560"/>
    <lineage>
        <taxon>Eukaryota</taxon>
        <taxon>Metazoa</taxon>
        <taxon>Chordata</taxon>
        <taxon>Tunicata</taxon>
        <taxon>Ascidiacea</taxon>
        <taxon>Phlebobranchia</taxon>
        <taxon>Ascidiidae</taxon>
        <taxon>Phallusia</taxon>
    </lineage>
</organism>
<evidence type="ECO:0000256" key="3">
    <source>
        <dbReference type="ARBA" id="ARBA00022603"/>
    </source>
</evidence>
<dbReference type="EMBL" id="LR788309">
    <property type="protein sequence ID" value="CAB3264171.1"/>
    <property type="molecule type" value="mRNA"/>
</dbReference>
<evidence type="ECO:0000256" key="14">
    <source>
        <dbReference type="ARBA" id="ARBA00083337"/>
    </source>
</evidence>
<dbReference type="GO" id="GO:0032259">
    <property type="term" value="P:methylation"/>
    <property type="evidence" value="ECO:0007669"/>
    <property type="project" value="UniProtKB-KW"/>
</dbReference>
<dbReference type="GO" id="GO:0036009">
    <property type="term" value="F:protein-glutamine N-methyltransferase activity"/>
    <property type="evidence" value="ECO:0007669"/>
    <property type="project" value="UniProtKB-ARBA"/>
</dbReference>
<proteinExistence type="evidence at transcript level"/>
<keyword evidence="3 18" id="KW-0489">Methyltransferase</keyword>
<dbReference type="InterPro" id="IPR007848">
    <property type="entry name" value="Small_mtfrase_dom"/>
</dbReference>
<dbReference type="GO" id="GO:0035657">
    <property type="term" value="C:eRF1 methyltransferase complex"/>
    <property type="evidence" value="ECO:0007669"/>
    <property type="project" value="TreeGrafter"/>
</dbReference>
<evidence type="ECO:0000259" key="17">
    <source>
        <dbReference type="Pfam" id="PF05175"/>
    </source>
</evidence>
<gene>
    <name evidence="18" type="primary">N6amt1</name>
</gene>
<evidence type="ECO:0000256" key="13">
    <source>
        <dbReference type="ARBA" id="ARBA00080992"/>
    </source>
</evidence>
<dbReference type="InterPro" id="IPR029063">
    <property type="entry name" value="SAM-dependent_MTases_sf"/>
</dbReference>
<evidence type="ECO:0000256" key="11">
    <source>
        <dbReference type="ARBA" id="ARBA00075330"/>
    </source>
</evidence>
<dbReference type="Gene3D" id="3.40.50.150">
    <property type="entry name" value="Vaccinia Virus protein VP39"/>
    <property type="match status" value="1"/>
</dbReference>
<comment type="subunit">
    <text evidence="10">Heterodimer; heterodimerization with TRMT112 is required for S-adenosyl-L-methionine-binding.</text>
</comment>
<evidence type="ECO:0000256" key="16">
    <source>
        <dbReference type="ARBA" id="ARBA00093667"/>
    </source>
</evidence>
<comment type="subcellular location">
    <subcellularLocation>
        <location evidence="1">Nucleus</location>
    </subcellularLocation>
</comment>
<evidence type="ECO:0000256" key="2">
    <source>
        <dbReference type="ARBA" id="ARBA00006149"/>
    </source>
</evidence>
<dbReference type="AlphaFoldDB" id="A0A6F9DLV4"/>
<comment type="function">
    <text evidence="9">Methyltransferase that can methylate proteins and, to a lower extent, arsenic. Catalytic subunit of a heterodimer with TRMT112, which monomethylates 'Lys-12' of histone H4 (H4K12me1), a modification present at the promoters of numerous genes encoding cell cycle regulators. Catalytic subunit of a heterodimer with TRMT112, which catalyzes N5-methylation of Glu residue of proteins with a Gly-Gln-Xaa-Xaa-Xaa-Arg motif. Methylates ETF1 on 'Gln-185'; ETF1 needs to be complexed to ERF3 in its GTP-bound form to be efficiently methylated. May also play a role in the modulation of arsenic-induced toxicity by mediating the conversion of monomethylarsonous acid (3+) into the less toxic dimethylarsonic acid. It however only plays a limited role in arsenic metabolism compared with AS3MT.</text>
</comment>
<dbReference type="PANTHER" id="PTHR45875">
    <property type="entry name" value="METHYLTRANSFERASE N6AMT1"/>
    <property type="match status" value="1"/>
</dbReference>
<dbReference type="FunFam" id="3.40.50.150:FF:000077">
    <property type="entry name" value="HemK methyltransferase family member 2"/>
    <property type="match status" value="1"/>
</dbReference>
<protein>
    <recommendedName>
        <fullName evidence="15">Methyltransferase HEMK2</fullName>
    </recommendedName>
    <alternativeName>
        <fullName evidence="14">HemK methyltransferase family member 2</fullName>
    </alternativeName>
    <alternativeName>
        <fullName evidence="12">Lysine N-methyltransferase 9</fullName>
    </alternativeName>
    <alternativeName>
        <fullName evidence="11">Methylarsonite methyltransferase N6AMT1</fullName>
    </alternativeName>
    <alternativeName>
        <fullName evidence="16">Methyltransferase N6AMT1</fullName>
    </alternativeName>
    <alternativeName>
        <fullName evidence="13">Protein N(5)-glutamine methyltransferase</fullName>
    </alternativeName>
</protein>
<dbReference type="GO" id="GO:0003676">
    <property type="term" value="F:nucleic acid binding"/>
    <property type="evidence" value="ECO:0007669"/>
    <property type="project" value="InterPro"/>
</dbReference>
<comment type="catalytic activity">
    <reaction evidence="7">
        <text>L-lysyl-[histone] + S-adenosyl-L-methionine = N(6)-methyl-L-lysyl-[histone] + S-adenosyl-L-homocysteine + H(+)</text>
        <dbReference type="Rhea" id="RHEA:10024"/>
        <dbReference type="Rhea" id="RHEA-COMP:9845"/>
        <dbReference type="Rhea" id="RHEA-COMP:9846"/>
        <dbReference type="ChEBI" id="CHEBI:15378"/>
        <dbReference type="ChEBI" id="CHEBI:29969"/>
        <dbReference type="ChEBI" id="CHEBI:57856"/>
        <dbReference type="ChEBI" id="CHEBI:59789"/>
        <dbReference type="ChEBI" id="CHEBI:61929"/>
    </reaction>
    <physiologicalReaction direction="left-to-right" evidence="7">
        <dbReference type="Rhea" id="RHEA:10025"/>
    </physiologicalReaction>
</comment>
<evidence type="ECO:0000256" key="6">
    <source>
        <dbReference type="ARBA" id="ARBA00023242"/>
    </source>
</evidence>
<keyword evidence="5" id="KW-0949">S-adenosyl-L-methionine</keyword>
<evidence type="ECO:0000256" key="1">
    <source>
        <dbReference type="ARBA" id="ARBA00004123"/>
    </source>
</evidence>
<sequence length="217" mass="24358">MSIATPDYRHLKDFPDVYEPAEDTFLLLDALEKEQNALNKLRPTLTLEVGSGSGIVTTFLAKILQSKALHLVTDRNSQATLCTQQTANYNETRVDAINTDLVHGLLPRLQNCVDILILNPPYVVTPSHELLETGIAWTWAGGICGREVMDRLFPDVPKLLSKRGIFYLVVVQENKPKEIMKMFENMEFASTVVLNRRAGPENLSVIKFWKKGTEDGS</sequence>
<dbReference type="NCBIfam" id="TIGR00537">
    <property type="entry name" value="hemK_rel_arch"/>
    <property type="match status" value="1"/>
</dbReference>
<dbReference type="InterPro" id="IPR052190">
    <property type="entry name" value="Euk-Arch_PrmC-MTase"/>
</dbReference>
<dbReference type="PROSITE" id="PS00092">
    <property type="entry name" value="N6_MTASE"/>
    <property type="match status" value="1"/>
</dbReference>
<evidence type="ECO:0000256" key="10">
    <source>
        <dbReference type="ARBA" id="ARBA00062344"/>
    </source>
</evidence>
<evidence type="ECO:0000256" key="5">
    <source>
        <dbReference type="ARBA" id="ARBA00022691"/>
    </source>
</evidence>